<name>A0ABX5EJZ1_9MICO</name>
<dbReference type="InterPro" id="IPR017853">
    <property type="entry name" value="GH"/>
</dbReference>
<dbReference type="InterPro" id="IPR024778">
    <property type="entry name" value="Put_cellulase"/>
</dbReference>
<gene>
    <name evidence="2" type="ORF">BCL65_102383</name>
</gene>
<proteinExistence type="predicted"/>
<evidence type="ECO:0000313" key="3">
    <source>
        <dbReference type="Proteomes" id="UP000239895"/>
    </source>
</evidence>
<dbReference type="Pfam" id="PF12876">
    <property type="entry name" value="Cellulase-like"/>
    <property type="match status" value="1"/>
</dbReference>
<sequence length="459" mass="50336">MTGTTARMVTGTGTTADAGSEAVPSSLPEHLPRRLAITLWDFSWYVRTGPGEPFEDLDAAFARAAELGYNAVRVCAMPFLLFRSGLDTTALRLGPIGGGYASRVRWYDVREPTTIDARAHLLELFRGADRHGMTVIASSWEYQQSPAFAVDRGWYDALHAVDPEERLTVLGEAMADLVDLLEDQGLDHVLACVEPHNEVQAGHLTAGLPGTQDPVVELRDRLERGIAAFSARHPDVLCGPNYAAVPVTAMRGLPRNAQMLGVHPYVYGVLDDLVSEFALRGDPADFPQQRADAELLRPGAPRLAEWAPPSDEEWKRHASIVGHAEIYVHDWCDPQAVDRWLYDRYGAHRIAMAERLREWIGVAADHAARLGIPLVLGEGWVGYTPRDTRFEEGPVGAQICRDAVRHATDVGAWGSVVCSNAAPHHAMWQDGDLQRECTAILRRAPEGADGGDRRSSHDG</sequence>
<dbReference type="RefSeq" id="WP_106265843.1">
    <property type="nucleotide sequence ID" value="NZ_PVTX01000002.1"/>
</dbReference>
<reference evidence="2 3" key="1">
    <citation type="submission" date="2018-03" db="EMBL/GenBank/DDBJ databases">
        <title>Comparative analysis of microorganisms from saline springs in Andes Mountain Range, Colombia.</title>
        <authorList>
            <person name="Rubin E."/>
        </authorList>
    </citation>
    <scope>NUCLEOTIDE SEQUENCE [LARGE SCALE GENOMIC DNA]</scope>
    <source>
        <strain evidence="2 3">CG 23</strain>
    </source>
</reference>
<keyword evidence="3" id="KW-1185">Reference proteome</keyword>
<feature type="region of interest" description="Disordered" evidence="1">
    <location>
        <begin position="1"/>
        <end position="26"/>
    </location>
</feature>
<dbReference type="EMBL" id="PVTX01000002">
    <property type="protein sequence ID" value="PRZ08836.1"/>
    <property type="molecule type" value="Genomic_DNA"/>
</dbReference>
<feature type="compositionally biased region" description="Low complexity" evidence="1">
    <location>
        <begin position="1"/>
        <end position="16"/>
    </location>
</feature>
<protein>
    <submittedName>
        <fullName evidence="2">Sugar-binding cellulase-like protein</fullName>
    </submittedName>
</protein>
<dbReference type="Proteomes" id="UP000239895">
    <property type="component" value="Unassembled WGS sequence"/>
</dbReference>
<evidence type="ECO:0000256" key="1">
    <source>
        <dbReference type="SAM" id="MobiDB-lite"/>
    </source>
</evidence>
<dbReference type="Gene3D" id="3.20.20.80">
    <property type="entry name" value="Glycosidases"/>
    <property type="match status" value="1"/>
</dbReference>
<dbReference type="SUPFAM" id="SSF51445">
    <property type="entry name" value="(Trans)glycosidases"/>
    <property type="match status" value="1"/>
</dbReference>
<accession>A0ABX5EJZ1</accession>
<comment type="caution">
    <text evidence="2">The sequence shown here is derived from an EMBL/GenBank/DDBJ whole genome shotgun (WGS) entry which is preliminary data.</text>
</comment>
<evidence type="ECO:0000313" key="2">
    <source>
        <dbReference type="EMBL" id="PRZ08836.1"/>
    </source>
</evidence>
<organism evidence="2 3">
    <name type="scientific">Isoptericola halotolerans</name>
    <dbReference type="NCBI Taxonomy" id="300560"/>
    <lineage>
        <taxon>Bacteria</taxon>
        <taxon>Bacillati</taxon>
        <taxon>Actinomycetota</taxon>
        <taxon>Actinomycetes</taxon>
        <taxon>Micrococcales</taxon>
        <taxon>Promicromonosporaceae</taxon>
        <taxon>Isoptericola</taxon>
    </lineage>
</organism>